<evidence type="ECO:0000256" key="4">
    <source>
        <dbReference type="PROSITE-ProRule" id="PRU00221"/>
    </source>
</evidence>
<dbReference type="PROSITE" id="PS50082">
    <property type="entry name" value="WD_REPEATS_2"/>
    <property type="match status" value="2"/>
</dbReference>
<name>A0A813X5A7_9BILA</name>
<evidence type="ECO:0000313" key="7">
    <source>
        <dbReference type="EMBL" id="CAF3654148.1"/>
    </source>
</evidence>
<feature type="compositionally biased region" description="Basic and acidic residues" evidence="5">
    <location>
        <begin position="444"/>
        <end position="463"/>
    </location>
</feature>
<keyword evidence="1 4" id="KW-0853">WD repeat</keyword>
<dbReference type="AlphaFoldDB" id="A0A813X5A7"/>
<dbReference type="OrthoDB" id="10264376at2759"/>
<keyword evidence="8" id="KW-1185">Reference proteome</keyword>
<evidence type="ECO:0000313" key="8">
    <source>
        <dbReference type="Proteomes" id="UP000663829"/>
    </source>
</evidence>
<dbReference type="EMBL" id="CAJNOQ010001086">
    <property type="protein sequence ID" value="CAF0866678.1"/>
    <property type="molecule type" value="Genomic_DNA"/>
</dbReference>
<evidence type="ECO:0000313" key="6">
    <source>
        <dbReference type="EMBL" id="CAF0866678.1"/>
    </source>
</evidence>
<proteinExistence type="inferred from homology"/>
<evidence type="ECO:0000256" key="2">
    <source>
        <dbReference type="ARBA" id="ARBA00022737"/>
    </source>
</evidence>
<protein>
    <submittedName>
        <fullName evidence="6">Uncharacterized protein</fullName>
    </submittedName>
</protein>
<dbReference type="EMBL" id="CAJOBC010001086">
    <property type="protein sequence ID" value="CAF3654148.1"/>
    <property type="molecule type" value="Genomic_DNA"/>
</dbReference>
<dbReference type="InterPro" id="IPR036322">
    <property type="entry name" value="WD40_repeat_dom_sf"/>
</dbReference>
<feature type="region of interest" description="Disordered" evidence="5">
    <location>
        <begin position="429"/>
        <end position="466"/>
    </location>
</feature>
<accession>A0A813X5A7</accession>
<comment type="similarity">
    <text evidence="3">Belongs to the WD repeat GAD-1 family.</text>
</comment>
<organism evidence="6 8">
    <name type="scientific">Didymodactylos carnosus</name>
    <dbReference type="NCBI Taxonomy" id="1234261"/>
    <lineage>
        <taxon>Eukaryota</taxon>
        <taxon>Metazoa</taxon>
        <taxon>Spiralia</taxon>
        <taxon>Gnathifera</taxon>
        <taxon>Rotifera</taxon>
        <taxon>Eurotatoria</taxon>
        <taxon>Bdelloidea</taxon>
        <taxon>Philodinida</taxon>
        <taxon>Philodinidae</taxon>
        <taxon>Didymodactylos</taxon>
    </lineage>
</organism>
<evidence type="ECO:0000256" key="5">
    <source>
        <dbReference type="SAM" id="MobiDB-lite"/>
    </source>
</evidence>
<dbReference type="Proteomes" id="UP000681722">
    <property type="component" value="Unassembled WGS sequence"/>
</dbReference>
<dbReference type="InterPro" id="IPR051858">
    <property type="entry name" value="WD_repeat_GAD-1"/>
</dbReference>
<reference evidence="6" key="1">
    <citation type="submission" date="2021-02" db="EMBL/GenBank/DDBJ databases">
        <authorList>
            <person name="Nowell W R."/>
        </authorList>
    </citation>
    <scope>NUCLEOTIDE SEQUENCE</scope>
</reference>
<dbReference type="GO" id="GO:0005634">
    <property type="term" value="C:nucleus"/>
    <property type="evidence" value="ECO:0007669"/>
    <property type="project" value="TreeGrafter"/>
</dbReference>
<sequence length="540" mass="61573">MDYLENTIYDDQNTEQTNADSSSSSDSDNEEEDDIPVFPTSSSVLIQHGTKSLSCLTTDLNGTRMITGGYDGDMEMFDFGSMDSSFKPFRTIQPCQGKVLKSIEYSSNADMILIVSGDCQAKVVNREASGKQIIYKCPLGDGYVVDMNRTKGHKSMLNYGCWSPTDKNEFMTCSDDCTIRLWSLNNREQQISCIRTKSEQGHDVRTTTCTYHSIHQNGVNTSLVAGGCLDGSIQIWDRRKPFVHTTFLCRHAHQNDEIISSLKWSYDGLHLASRSTDHTLKLWDIRMFEKGCLSSCENIHNRFAMTNVCFSPNDRYLITGMSKKTNVDLGDETDENIGKLLIFDRLDLHKPVEQISMMNDSSVIRTFWHPKLNQIFCTTNNGCIKIFYDTQKSMNGVLSCLNRQPKKQKQTNDFYANIDLDAVKSNAISSITSRHRKQRQDPVQSKRPEVPTDSTGHDGRLGEHGSTLHQHIVKNIELRKVYDDKEDPREEILKYAQIAEEQPFYVTPAYKETQPNTIFQADVDEDEEEELVQPWKKQKN</sequence>
<dbReference type="SUPFAM" id="SSF50978">
    <property type="entry name" value="WD40 repeat-like"/>
    <property type="match status" value="1"/>
</dbReference>
<feature type="compositionally biased region" description="Polar residues" evidence="5">
    <location>
        <begin position="9"/>
        <end position="19"/>
    </location>
</feature>
<dbReference type="SMART" id="SM00320">
    <property type="entry name" value="WD40"/>
    <property type="match status" value="7"/>
</dbReference>
<keyword evidence="2" id="KW-0677">Repeat</keyword>
<dbReference type="PANTHER" id="PTHR16017">
    <property type="entry name" value="GASTRULATION DEFECTIVE PROTEIN 1-RELATED"/>
    <property type="match status" value="1"/>
</dbReference>
<dbReference type="GO" id="GO:0035861">
    <property type="term" value="C:site of double-strand break"/>
    <property type="evidence" value="ECO:0007669"/>
    <property type="project" value="TreeGrafter"/>
</dbReference>
<dbReference type="Gene3D" id="2.130.10.10">
    <property type="entry name" value="YVTN repeat-like/Quinoprotein amine dehydrogenase"/>
    <property type="match status" value="2"/>
</dbReference>
<dbReference type="PANTHER" id="PTHR16017:SF0">
    <property type="entry name" value="WD REPEAT-CONTAINING PROTEIN 70"/>
    <property type="match status" value="1"/>
</dbReference>
<comment type="caution">
    <text evidence="6">The sequence shown here is derived from an EMBL/GenBank/DDBJ whole genome shotgun (WGS) entry which is preliminary data.</text>
</comment>
<dbReference type="InterPro" id="IPR015943">
    <property type="entry name" value="WD40/YVTN_repeat-like_dom_sf"/>
</dbReference>
<gene>
    <name evidence="6" type="ORF">GPM918_LOCUS6876</name>
    <name evidence="7" type="ORF">SRO942_LOCUS6876</name>
</gene>
<feature type="repeat" description="WD" evidence="4">
    <location>
        <begin position="150"/>
        <end position="192"/>
    </location>
</feature>
<dbReference type="Pfam" id="PF00400">
    <property type="entry name" value="WD40"/>
    <property type="match status" value="2"/>
</dbReference>
<feature type="repeat" description="WD" evidence="4">
    <location>
        <begin position="252"/>
        <end position="286"/>
    </location>
</feature>
<feature type="region of interest" description="Disordered" evidence="5">
    <location>
        <begin position="1"/>
        <end position="36"/>
    </location>
</feature>
<dbReference type="Proteomes" id="UP000663829">
    <property type="component" value="Unassembled WGS sequence"/>
</dbReference>
<evidence type="ECO:0000256" key="1">
    <source>
        <dbReference type="ARBA" id="ARBA00022574"/>
    </source>
</evidence>
<evidence type="ECO:0000256" key="3">
    <source>
        <dbReference type="ARBA" id="ARBA00038343"/>
    </source>
</evidence>
<dbReference type="InterPro" id="IPR001680">
    <property type="entry name" value="WD40_rpt"/>
</dbReference>
<dbReference type="PROSITE" id="PS50294">
    <property type="entry name" value="WD_REPEATS_REGION"/>
    <property type="match status" value="1"/>
</dbReference>